<evidence type="ECO:0000313" key="5">
    <source>
        <dbReference type="Proteomes" id="UP000195402"/>
    </source>
</evidence>
<feature type="domain" description="Zinc finger LSD1-type" evidence="3">
    <location>
        <begin position="60"/>
        <end position="84"/>
    </location>
</feature>
<keyword evidence="5" id="KW-1185">Reference proteome</keyword>
<evidence type="ECO:0000259" key="3">
    <source>
        <dbReference type="Pfam" id="PF06943"/>
    </source>
</evidence>
<dbReference type="PANTHER" id="PTHR31747:SF17">
    <property type="entry name" value="PROTEIN LOL2"/>
    <property type="match status" value="1"/>
</dbReference>
<dbReference type="Proteomes" id="UP000195402">
    <property type="component" value="Unassembled WGS sequence"/>
</dbReference>
<dbReference type="NCBIfam" id="TIGR01053">
    <property type="entry name" value="LSD1"/>
    <property type="match status" value="2"/>
</dbReference>
<proteinExistence type="predicted"/>
<gene>
    <name evidence="4" type="ORF">BVC80_8961g42</name>
</gene>
<evidence type="ECO:0000256" key="1">
    <source>
        <dbReference type="ARBA" id="ARBA00004123"/>
    </source>
</evidence>
<comment type="subcellular location">
    <subcellularLocation>
        <location evidence="1">Nucleus</location>
    </subcellularLocation>
</comment>
<name>A0A200QBE6_MACCD</name>
<dbReference type="OrthoDB" id="509329at2759"/>
<dbReference type="AlphaFoldDB" id="A0A200QBE6"/>
<protein>
    <submittedName>
        <fullName evidence="4">Zinc finger protein</fullName>
    </submittedName>
</protein>
<keyword evidence="2" id="KW-0539">Nucleus</keyword>
<dbReference type="Pfam" id="PF06943">
    <property type="entry name" value="zf-LSD1"/>
    <property type="match status" value="2"/>
</dbReference>
<accession>A0A200QBE6</accession>
<feature type="domain" description="Zinc finger LSD1-type" evidence="3">
    <location>
        <begin position="22"/>
        <end position="46"/>
    </location>
</feature>
<dbReference type="STRING" id="56857.A0A200QBE6"/>
<evidence type="ECO:0000313" key="4">
    <source>
        <dbReference type="EMBL" id="OVA07779.1"/>
    </source>
</evidence>
<sequence>METQGAELQSISPSPEMGQMVCGTCRSLLSFQKGALRVKCASCQTVNLVLEAHQVGNVKCGSCSVLLMYPYGAPSVKCSCCHSITEIGVSSICN</sequence>
<dbReference type="InterPro" id="IPR040319">
    <property type="entry name" value="LSD1-like"/>
</dbReference>
<dbReference type="InParanoid" id="A0A200QBE6"/>
<dbReference type="EMBL" id="MVGT01002442">
    <property type="protein sequence ID" value="OVA07779.1"/>
    <property type="molecule type" value="Genomic_DNA"/>
</dbReference>
<dbReference type="OMA" id="CQTVNIV"/>
<reference evidence="4 5" key="1">
    <citation type="journal article" date="2017" name="Mol. Plant">
        <title>The Genome of Medicinal Plant Macleaya cordata Provides New Insights into Benzylisoquinoline Alkaloids Metabolism.</title>
        <authorList>
            <person name="Liu X."/>
            <person name="Liu Y."/>
            <person name="Huang P."/>
            <person name="Ma Y."/>
            <person name="Qing Z."/>
            <person name="Tang Q."/>
            <person name="Cao H."/>
            <person name="Cheng P."/>
            <person name="Zheng Y."/>
            <person name="Yuan Z."/>
            <person name="Zhou Y."/>
            <person name="Liu J."/>
            <person name="Tang Z."/>
            <person name="Zhuo Y."/>
            <person name="Zhang Y."/>
            <person name="Yu L."/>
            <person name="Huang J."/>
            <person name="Yang P."/>
            <person name="Peng Q."/>
            <person name="Zhang J."/>
            <person name="Jiang W."/>
            <person name="Zhang Z."/>
            <person name="Lin K."/>
            <person name="Ro D.K."/>
            <person name="Chen X."/>
            <person name="Xiong X."/>
            <person name="Shang Y."/>
            <person name="Huang S."/>
            <person name="Zeng J."/>
        </authorList>
    </citation>
    <scope>NUCLEOTIDE SEQUENCE [LARGE SCALE GENOMIC DNA]</scope>
    <source>
        <strain evidence="5">cv. BLH2017</strain>
        <tissue evidence="4">Root</tissue>
    </source>
</reference>
<dbReference type="InterPro" id="IPR005735">
    <property type="entry name" value="Znf_LSD1"/>
</dbReference>
<dbReference type="GO" id="GO:0005634">
    <property type="term" value="C:nucleus"/>
    <property type="evidence" value="ECO:0007669"/>
    <property type="project" value="UniProtKB-SubCell"/>
</dbReference>
<organism evidence="4 5">
    <name type="scientific">Macleaya cordata</name>
    <name type="common">Five-seeded plume-poppy</name>
    <name type="synonym">Bocconia cordata</name>
    <dbReference type="NCBI Taxonomy" id="56857"/>
    <lineage>
        <taxon>Eukaryota</taxon>
        <taxon>Viridiplantae</taxon>
        <taxon>Streptophyta</taxon>
        <taxon>Embryophyta</taxon>
        <taxon>Tracheophyta</taxon>
        <taxon>Spermatophyta</taxon>
        <taxon>Magnoliopsida</taxon>
        <taxon>Ranunculales</taxon>
        <taxon>Papaveraceae</taxon>
        <taxon>Papaveroideae</taxon>
        <taxon>Macleaya</taxon>
    </lineage>
</organism>
<evidence type="ECO:0000256" key="2">
    <source>
        <dbReference type="ARBA" id="ARBA00023242"/>
    </source>
</evidence>
<dbReference type="PANTHER" id="PTHR31747">
    <property type="entry name" value="PROTEIN LSD1"/>
    <property type="match status" value="1"/>
</dbReference>
<comment type="caution">
    <text evidence="4">The sequence shown here is derived from an EMBL/GenBank/DDBJ whole genome shotgun (WGS) entry which is preliminary data.</text>
</comment>